<dbReference type="SUPFAM" id="SSF54534">
    <property type="entry name" value="FKBP-like"/>
    <property type="match status" value="1"/>
</dbReference>
<proteinExistence type="inferred from homology"/>
<dbReference type="Gene3D" id="3.10.50.40">
    <property type="match status" value="1"/>
</dbReference>
<dbReference type="InterPro" id="IPR052029">
    <property type="entry name" value="PpiD_chaperone"/>
</dbReference>
<dbReference type="Pfam" id="PF13616">
    <property type="entry name" value="Rotamase_3"/>
    <property type="match status" value="1"/>
</dbReference>
<evidence type="ECO:0000256" key="6">
    <source>
        <dbReference type="ARBA" id="ARBA00023136"/>
    </source>
</evidence>
<protein>
    <recommendedName>
        <fullName evidence="9">Periplasmic chaperone PpiD</fullName>
    </recommendedName>
    <alternativeName>
        <fullName evidence="10">Periplasmic folding chaperone</fullName>
    </alternativeName>
</protein>
<dbReference type="Proteomes" id="UP000223913">
    <property type="component" value="Unassembled WGS sequence"/>
</dbReference>
<keyword evidence="3" id="KW-0997">Cell inner membrane</keyword>
<evidence type="ECO:0000256" key="11">
    <source>
        <dbReference type="PROSITE-ProRule" id="PRU00278"/>
    </source>
</evidence>
<evidence type="ECO:0000259" key="12">
    <source>
        <dbReference type="PROSITE" id="PS50198"/>
    </source>
</evidence>
<reference evidence="13 14" key="1">
    <citation type="submission" date="2017-10" db="EMBL/GenBank/DDBJ databases">
        <title>The draft genome sequence of Lewinella nigricans NBRC 102662.</title>
        <authorList>
            <person name="Wang K."/>
        </authorList>
    </citation>
    <scope>NUCLEOTIDE SEQUENCE [LARGE SCALE GENOMIC DNA]</scope>
    <source>
        <strain evidence="13 14">NBRC 102662</strain>
    </source>
</reference>
<dbReference type="GO" id="GO:0003755">
    <property type="term" value="F:peptidyl-prolyl cis-trans isomerase activity"/>
    <property type="evidence" value="ECO:0007669"/>
    <property type="project" value="UniProtKB-KW"/>
</dbReference>
<gene>
    <name evidence="13" type="ORF">CRP01_07305</name>
</gene>
<dbReference type="RefSeq" id="WP_099149357.1">
    <property type="nucleotide sequence ID" value="NZ_PDUD01000010.1"/>
</dbReference>
<evidence type="ECO:0000256" key="9">
    <source>
        <dbReference type="ARBA" id="ARBA00040743"/>
    </source>
</evidence>
<feature type="domain" description="PpiC" evidence="12">
    <location>
        <begin position="347"/>
        <end position="447"/>
    </location>
</feature>
<dbReference type="PANTHER" id="PTHR47529">
    <property type="entry name" value="PEPTIDYL-PROLYL CIS-TRANS ISOMERASE D"/>
    <property type="match status" value="1"/>
</dbReference>
<evidence type="ECO:0000256" key="1">
    <source>
        <dbReference type="ARBA" id="ARBA00004382"/>
    </source>
</evidence>
<keyword evidence="14" id="KW-1185">Reference proteome</keyword>
<evidence type="ECO:0000256" key="7">
    <source>
        <dbReference type="ARBA" id="ARBA00023186"/>
    </source>
</evidence>
<keyword evidence="2" id="KW-1003">Cell membrane</keyword>
<dbReference type="SUPFAM" id="SSF109998">
    <property type="entry name" value="Triger factor/SurA peptide-binding domain-like"/>
    <property type="match status" value="1"/>
</dbReference>
<evidence type="ECO:0000256" key="8">
    <source>
        <dbReference type="ARBA" id="ARBA00038408"/>
    </source>
</evidence>
<keyword evidence="7" id="KW-0143">Chaperone</keyword>
<dbReference type="AlphaFoldDB" id="A0A2D0NG88"/>
<name>A0A2D0NG88_FLAN2</name>
<dbReference type="EMBL" id="PDUD01000010">
    <property type="protein sequence ID" value="PHN07428.1"/>
    <property type="molecule type" value="Genomic_DNA"/>
</dbReference>
<keyword evidence="11" id="KW-0697">Rotamase</keyword>
<evidence type="ECO:0000256" key="4">
    <source>
        <dbReference type="ARBA" id="ARBA00022692"/>
    </source>
</evidence>
<comment type="caution">
    <text evidence="13">The sequence shown here is derived from an EMBL/GenBank/DDBJ whole genome shotgun (WGS) entry which is preliminary data.</text>
</comment>
<evidence type="ECO:0000256" key="10">
    <source>
        <dbReference type="ARBA" id="ARBA00042775"/>
    </source>
</evidence>
<dbReference type="OrthoDB" id="9812372at2"/>
<evidence type="ECO:0000313" key="13">
    <source>
        <dbReference type="EMBL" id="PHN07428.1"/>
    </source>
</evidence>
<comment type="subcellular location">
    <subcellularLocation>
        <location evidence="1">Cell inner membrane</location>
        <topology evidence="1">Single-pass type II membrane protein</topology>
        <orientation evidence="1">Periplasmic side</orientation>
    </subcellularLocation>
</comment>
<dbReference type="InterPro" id="IPR046357">
    <property type="entry name" value="PPIase_dom_sf"/>
</dbReference>
<dbReference type="InterPro" id="IPR000297">
    <property type="entry name" value="PPIase_PpiC"/>
</dbReference>
<evidence type="ECO:0000256" key="3">
    <source>
        <dbReference type="ARBA" id="ARBA00022519"/>
    </source>
</evidence>
<dbReference type="InterPro" id="IPR027304">
    <property type="entry name" value="Trigger_fact/SurA_dom_sf"/>
</dbReference>
<dbReference type="Pfam" id="PF13623">
    <property type="entry name" value="SurA_N_2"/>
    <property type="match status" value="1"/>
</dbReference>
<accession>A0A2D0NG88</accession>
<evidence type="ECO:0000256" key="2">
    <source>
        <dbReference type="ARBA" id="ARBA00022475"/>
    </source>
</evidence>
<sequence>MALIGKIRKNSWLLVVLIGLGLGGFVVMDMMNSASGPGGANAQRDLGEVDGQKVDRVEFERAYSLLYGNSATSAMANRTQLWNWYVENSILQEEAEEIGLGVGRAEINELEFSPTRRSGIVTTRFMDPTTRQVNEQQLALIKQTIENGNVQQAIETGQLSPSFVEYWRHQRKELVKERLQAKLNALVSKGMYAPTWMAEMGYAEANQPVDIAYVKVPFDEIDNSEIALSDDDYRNYLQAHRATYEQDEETRGLKLAIFTVEPTEQDSAALRQELNDKKEAFRTAENDSTYVLRNEGQLLNAYYSATDAAIVPIADQVFSMAVGDVYGPYAEANTFRMVKLLERHMISDSADTRHILLSASTPAQFTQVETRIDSIKNAIESGSDTFEALAERLSEDPGSNTNGGVYENVTPNQFVPAFNKVLFVTGEIGQLYKVRTLYGWHLVEVLSRSAAQTERAKVAFLAKEIVPSKETQDNAYDAASAFIANNQSAADLTAAAEADPSVQLESSQMFTTNDFTINPVGDGNDAREMIRWAFNADKGDVSGTVYVFKDQASYFDGKYVVAALDNVQRAGLPEVANIKSEIEPLVMNEKKGAQLKSQIQGSDLMAIANQFSTQVDTATNITFNQTLVSGLGNEPKVIASAYGLEEGQVSGPIVGQTGVFVVKMLRKPTLATPTNLPQVRQRLHADQRSKVAGALVQAMKKNADIEDYRSVFY</sequence>
<keyword evidence="11" id="KW-0413">Isomerase</keyword>
<keyword evidence="6" id="KW-0472">Membrane</keyword>
<evidence type="ECO:0000313" key="14">
    <source>
        <dbReference type="Proteomes" id="UP000223913"/>
    </source>
</evidence>
<dbReference type="PANTHER" id="PTHR47529:SF1">
    <property type="entry name" value="PERIPLASMIC CHAPERONE PPID"/>
    <property type="match status" value="1"/>
</dbReference>
<keyword evidence="4" id="KW-0812">Transmembrane</keyword>
<organism evidence="13 14">
    <name type="scientific">Flavilitoribacter nigricans (strain ATCC 23147 / DSM 23189 / NBRC 102662 / NCIMB 1420 / SS-2)</name>
    <name type="common">Lewinella nigricans</name>
    <dbReference type="NCBI Taxonomy" id="1122177"/>
    <lineage>
        <taxon>Bacteria</taxon>
        <taxon>Pseudomonadati</taxon>
        <taxon>Bacteroidota</taxon>
        <taxon>Saprospiria</taxon>
        <taxon>Saprospirales</taxon>
        <taxon>Lewinellaceae</taxon>
        <taxon>Flavilitoribacter</taxon>
    </lineage>
</organism>
<dbReference type="GO" id="GO:0005886">
    <property type="term" value="C:plasma membrane"/>
    <property type="evidence" value="ECO:0007669"/>
    <property type="project" value="UniProtKB-SubCell"/>
</dbReference>
<keyword evidence="5" id="KW-1133">Transmembrane helix</keyword>
<comment type="similarity">
    <text evidence="8">Belongs to the PpiD chaperone family.</text>
</comment>
<evidence type="ECO:0000256" key="5">
    <source>
        <dbReference type="ARBA" id="ARBA00022989"/>
    </source>
</evidence>
<dbReference type="PROSITE" id="PS50198">
    <property type="entry name" value="PPIC_PPIASE_2"/>
    <property type="match status" value="1"/>
</dbReference>